<evidence type="ECO:0000313" key="9">
    <source>
        <dbReference type="EMBL" id="SFS65255.1"/>
    </source>
</evidence>
<dbReference type="PANTHER" id="PTHR35093:SF8">
    <property type="entry name" value="OUTER MEMBRANE PROTEIN NMB0088-RELATED"/>
    <property type="match status" value="1"/>
</dbReference>
<dbReference type="SUPFAM" id="SSF56935">
    <property type="entry name" value="Porins"/>
    <property type="match status" value="1"/>
</dbReference>
<reference evidence="9 10" key="1">
    <citation type="submission" date="2016-10" db="EMBL/GenBank/DDBJ databases">
        <authorList>
            <person name="de Groot N.N."/>
        </authorList>
    </citation>
    <scope>NUCLEOTIDE SEQUENCE [LARGE SCALE GENOMIC DNA]</scope>
    <source>
        <strain evidence="9 10">CGMCC 1.6114</strain>
    </source>
</reference>
<dbReference type="AlphaFoldDB" id="A0A1I6RKQ6"/>
<dbReference type="OrthoDB" id="9765571at2"/>
<proteinExistence type="inferred from homology"/>
<accession>A0A1I6RKQ6</accession>
<keyword evidence="4" id="KW-1134">Transmembrane beta strand</keyword>
<organism evidence="9 10">
    <name type="scientific">Zhouia amylolytica</name>
    <dbReference type="NCBI Taxonomy" id="376730"/>
    <lineage>
        <taxon>Bacteria</taxon>
        <taxon>Pseudomonadati</taxon>
        <taxon>Bacteroidota</taxon>
        <taxon>Flavobacteriia</taxon>
        <taxon>Flavobacteriales</taxon>
        <taxon>Flavobacteriaceae</taxon>
        <taxon>Zhouia</taxon>
    </lineage>
</organism>
<comment type="similarity">
    <text evidence="2">Belongs to the UPF0164 family.</text>
</comment>
<evidence type="ECO:0000256" key="5">
    <source>
        <dbReference type="ARBA" id="ARBA00022692"/>
    </source>
</evidence>
<keyword evidence="8" id="KW-0998">Cell outer membrane</keyword>
<dbReference type="EMBL" id="FPAG01000003">
    <property type="protein sequence ID" value="SFS65255.1"/>
    <property type="molecule type" value="Genomic_DNA"/>
</dbReference>
<dbReference type="Pfam" id="PF03349">
    <property type="entry name" value="Toluene_X"/>
    <property type="match status" value="1"/>
</dbReference>
<keyword evidence="7" id="KW-0472">Membrane</keyword>
<dbReference type="GO" id="GO:0015483">
    <property type="term" value="F:long-chain fatty acid transporting porin activity"/>
    <property type="evidence" value="ECO:0007669"/>
    <property type="project" value="TreeGrafter"/>
</dbReference>
<evidence type="ECO:0000256" key="3">
    <source>
        <dbReference type="ARBA" id="ARBA00008163"/>
    </source>
</evidence>
<dbReference type="InterPro" id="IPR005017">
    <property type="entry name" value="OMPP1/FadL/TodX"/>
</dbReference>
<dbReference type="RefSeq" id="WP_074977550.1">
    <property type="nucleotide sequence ID" value="NZ_FPAG01000003.1"/>
</dbReference>
<dbReference type="InterPro" id="IPR005362">
    <property type="entry name" value="UPF0164"/>
</dbReference>
<keyword evidence="6" id="KW-0732">Signal</keyword>
<dbReference type="Gene3D" id="2.40.160.60">
    <property type="entry name" value="Outer membrane protein transport protein (OMPP1/FadL/TodX)"/>
    <property type="match status" value="1"/>
</dbReference>
<comment type="similarity">
    <text evidence="3">Belongs to the OmpP1/FadL family.</text>
</comment>
<evidence type="ECO:0000256" key="4">
    <source>
        <dbReference type="ARBA" id="ARBA00022452"/>
    </source>
</evidence>
<evidence type="ECO:0000256" key="8">
    <source>
        <dbReference type="ARBA" id="ARBA00023237"/>
    </source>
</evidence>
<evidence type="ECO:0000256" key="7">
    <source>
        <dbReference type="ARBA" id="ARBA00023136"/>
    </source>
</evidence>
<gene>
    <name evidence="9" type="ORF">SAMN04487906_1135</name>
</gene>
<comment type="subcellular location">
    <subcellularLocation>
        <location evidence="1">Cell outer membrane</location>
        <topology evidence="1">Multi-pass membrane protein</topology>
    </subcellularLocation>
</comment>
<protein>
    <submittedName>
        <fullName evidence="9">Long-chain fatty acid transport protein</fullName>
    </submittedName>
</protein>
<dbReference type="PANTHER" id="PTHR35093">
    <property type="entry name" value="OUTER MEMBRANE PROTEIN NMB0088-RELATED"/>
    <property type="match status" value="1"/>
</dbReference>
<dbReference type="Proteomes" id="UP000183209">
    <property type="component" value="Unassembled WGS sequence"/>
</dbReference>
<dbReference type="GO" id="GO:0009279">
    <property type="term" value="C:cell outer membrane"/>
    <property type="evidence" value="ECO:0007669"/>
    <property type="project" value="UniProtKB-SubCell"/>
</dbReference>
<evidence type="ECO:0000256" key="2">
    <source>
        <dbReference type="ARBA" id="ARBA00005846"/>
    </source>
</evidence>
<evidence type="ECO:0000256" key="1">
    <source>
        <dbReference type="ARBA" id="ARBA00004571"/>
    </source>
</evidence>
<evidence type="ECO:0000256" key="6">
    <source>
        <dbReference type="ARBA" id="ARBA00022729"/>
    </source>
</evidence>
<evidence type="ECO:0000313" key="10">
    <source>
        <dbReference type="Proteomes" id="UP000183209"/>
    </source>
</evidence>
<dbReference type="Pfam" id="PF03687">
    <property type="entry name" value="UPF0164"/>
    <property type="match status" value="1"/>
</dbReference>
<sequence length="508" mass="56835">MKKITTLFAVCATAWMGSAQNINDVVDYGTTTLNGSARYQSMSGAFGALGGDLSSLNINPAGSAVFNHGAVTFSGTSYNNKVRSGYFNTFNESTENDFRLNQIGGVMVFNSTQANSNWNKLALAFNYEYLNNGDTEFFSNGLSNQSIDQYFLNNANGFYLDEISALPGESVSDAYYEIGSDPNLGYPALQGLLGYEGYIVNSVDENDPNNTSYFSNANYTNVNQEYYSSRRSADSKFTANMATMFNDNIYLGANLNFYNIDRERYNWLYEDGYNTNSNLQSVYFENLLRTFGNAFSFNVGAIAKLNDMVRVGLSYQSPTWYNLTDELQQYVETDVYIDNNLEYITVDPRVIFVFPDYDVQLPSKYTGSLAMVFGKHGLLSLDYSYQDMSRAKLKPTQDPYFANENTRISNNLKGVSSFRLGGEYRISRLSLRAGYQFEESPYKSGNTAGDLTGYSLGLGYNFGAVSFDAGFSQLQREYDYQLYDTGLTNTTRLDKELTNVTLSATIKL</sequence>
<name>A0A1I6RKQ6_9FLAO</name>
<keyword evidence="5" id="KW-0812">Transmembrane</keyword>